<dbReference type="EMBL" id="BMAT01011881">
    <property type="protein sequence ID" value="GFR81433.1"/>
    <property type="molecule type" value="Genomic_DNA"/>
</dbReference>
<dbReference type="AlphaFoldDB" id="A0AAV4G7E2"/>
<feature type="non-terminal residue" evidence="1">
    <location>
        <position position="1"/>
    </location>
</feature>
<gene>
    <name evidence="1" type="ORF">ElyMa_005925400</name>
</gene>
<protein>
    <submittedName>
        <fullName evidence="1">Uncharacterized protein</fullName>
    </submittedName>
</protein>
<evidence type="ECO:0000313" key="2">
    <source>
        <dbReference type="Proteomes" id="UP000762676"/>
    </source>
</evidence>
<sequence length="58" mass="6524">EHRSQRVVIFQTPLHCCQGDETVGVRPGGDHRARNRLLEHLTAGDEKLVTPKHPGDKM</sequence>
<organism evidence="1 2">
    <name type="scientific">Elysia marginata</name>
    <dbReference type="NCBI Taxonomy" id="1093978"/>
    <lineage>
        <taxon>Eukaryota</taxon>
        <taxon>Metazoa</taxon>
        <taxon>Spiralia</taxon>
        <taxon>Lophotrochozoa</taxon>
        <taxon>Mollusca</taxon>
        <taxon>Gastropoda</taxon>
        <taxon>Heterobranchia</taxon>
        <taxon>Euthyneura</taxon>
        <taxon>Panpulmonata</taxon>
        <taxon>Sacoglossa</taxon>
        <taxon>Placobranchoidea</taxon>
        <taxon>Plakobranchidae</taxon>
        <taxon>Elysia</taxon>
    </lineage>
</organism>
<name>A0AAV4G7E2_9GAST</name>
<keyword evidence="2" id="KW-1185">Reference proteome</keyword>
<reference evidence="1 2" key="1">
    <citation type="journal article" date="2021" name="Elife">
        <title>Chloroplast acquisition without the gene transfer in kleptoplastic sea slugs, Plakobranchus ocellatus.</title>
        <authorList>
            <person name="Maeda T."/>
            <person name="Takahashi S."/>
            <person name="Yoshida T."/>
            <person name="Shimamura S."/>
            <person name="Takaki Y."/>
            <person name="Nagai Y."/>
            <person name="Toyoda A."/>
            <person name="Suzuki Y."/>
            <person name="Arimoto A."/>
            <person name="Ishii H."/>
            <person name="Satoh N."/>
            <person name="Nishiyama T."/>
            <person name="Hasebe M."/>
            <person name="Maruyama T."/>
            <person name="Minagawa J."/>
            <person name="Obokata J."/>
            <person name="Shigenobu S."/>
        </authorList>
    </citation>
    <scope>NUCLEOTIDE SEQUENCE [LARGE SCALE GENOMIC DNA]</scope>
</reference>
<dbReference type="Proteomes" id="UP000762676">
    <property type="component" value="Unassembled WGS sequence"/>
</dbReference>
<accession>A0AAV4G7E2</accession>
<proteinExistence type="predicted"/>
<evidence type="ECO:0000313" key="1">
    <source>
        <dbReference type="EMBL" id="GFR81433.1"/>
    </source>
</evidence>
<comment type="caution">
    <text evidence="1">The sequence shown here is derived from an EMBL/GenBank/DDBJ whole genome shotgun (WGS) entry which is preliminary data.</text>
</comment>